<accession>A0ABS4F3B4</accession>
<dbReference type="Gene3D" id="1.10.4010.10">
    <property type="entry name" value="Type II deoxyuridine triphosphatase"/>
    <property type="match status" value="1"/>
</dbReference>
<dbReference type="InterPro" id="IPR016947">
    <property type="entry name" value="UCP030140"/>
</dbReference>
<dbReference type="EMBL" id="JAGGJZ010000011">
    <property type="protein sequence ID" value="MBP1890749.1"/>
    <property type="molecule type" value="Genomic_DNA"/>
</dbReference>
<name>A0ABS4F3B4_9CLOT</name>
<dbReference type="Pfam" id="PF08761">
    <property type="entry name" value="dUTPase_2"/>
    <property type="match status" value="1"/>
</dbReference>
<dbReference type="InterPro" id="IPR014871">
    <property type="entry name" value="dUTPase/dCTP_pyrophosphatase"/>
</dbReference>
<protein>
    <submittedName>
        <fullName evidence="1">Dimeric dUTPase (All-alpha-NTP-PPase superfamily)</fullName>
    </submittedName>
</protein>
<reference evidence="1 2" key="1">
    <citation type="submission" date="2021-03" db="EMBL/GenBank/DDBJ databases">
        <title>Genomic Encyclopedia of Type Strains, Phase IV (KMG-IV): sequencing the most valuable type-strain genomes for metagenomic binning, comparative biology and taxonomic classification.</title>
        <authorList>
            <person name="Goeker M."/>
        </authorList>
    </citation>
    <scope>NUCLEOTIDE SEQUENCE [LARGE SCALE GENOMIC DNA]</scope>
    <source>
        <strain evidence="1 2">DSM 3984</strain>
    </source>
</reference>
<organism evidence="1 2">
    <name type="scientific">Clostridium moniliforme</name>
    <dbReference type="NCBI Taxonomy" id="39489"/>
    <lineage>
        <taxon>Bacteria</taxon>
        <taxon>Bacillati</taxon>
        <taxon>Bacillota</taxon>
        <taxon>Clostridia</taxon>
        <taxon>Eubacteriales</taxon>
        <taxon>Clostridiaceae</taxon>
        <taxon>Clostridium</taxon>
    </lineage>
</organism>
<gene>
    <name evidence="1" type="ORF">J2Z53_002363</name>
</gene>
<evidence type="ECO:0000313" key="1">
    <source>
        <dbReference type="EMBL" id="MBP1890749.1"/>
    </source>
</evidence>
<sequence>MLMFISNLFKIQKELDEKLCINPDLDEYKIKARKNLELHIKVSDLANETNCYAYTKNTDIIDNYDIILSKYVDCLKQVLSVGITNGYDNVREISIQPNEYCLSDQFLNLYIDINDLIISRSEDHFKTLLEDFLSIGYTLGFSEQQILDSFQSKIK</sequence>
<evidence type="ECO:0000313" key="2">
    <source>
        <dbReference type="Proteomes" id="UP000783390"/>
    </source>
</evidence>
<proteinExistence type="predicted"/>
<dbReference type="Proteomes" id="UP000783390">
    <property type="component" value="Unassembled WGS sequence"/>
</dbReference>
<dbReference type="SUPFAM" id="SSF101386">
    <property type="entry name" value="all-alpha NTP pyrophosphatases"/>
    <property type="match status" value="1"/>
</dbReference>
<comment type="caution">
    <text evidence="1">The sequence shown here is derived from an EMBL/GenBank/DDBJ whole genome shotgun (WGS) entry which is preliminary data.</text>
</comment>
<keyword evidence="2" id="KW-1185">Reference proteome</keyword>
<dbReference type="PIRSF" id="PIRSF030140">
    <property type="entry name" value="UCP030140"/>
    <property type="match status" value="1"/>
</dbReference>